<comment type="subcellular location">
    <subcellularLocation>
        <location evidence="1">Cell membrane</location>
        <topology evidence="1">Multi-pass membrane protein</topology>
    </subcellularLocation>
</comment>
<protein>
    <submittedName>
        <fullName evidence="8">Sulfate exporter family transporter</fullName>
    </submittedName>
</protein>
<evidence type="ECO:0000256" key="4">
    <source>
        <dbReference type="ARBA" id="ARBA00022692"/>
    </source>
</evidence>
<gene>
    <name evidence="8" type="ORF">P7H43_06550</name>
</gene>
<dbReference type="Pfam" id="PF03601">
    <property type="entry name" value="Cons_hypoth698"/>
    <property type="match status" value="1"/>
</dbReference>
<dbReference type="PANTHER" id="PTHR30106">
    <property type="entry name" value="INNER MEMBRANE PROTEIN YEIH-RELATED"/>
    <property type="match status" value="1"/>
</dbReference>
<evidence type="ECO:0000313" key="9">
    <source>
        <dbReference type="Proteomes" id="UP001256711"/>
    </source>
</evidence>
<comment type="similarity">
    <text evidence="2">Belongs to the UPF0324 family.</text>
</comment>
<dbReference type="AlphaFoldDB" id="A0AAW8TXG9"/>
<comment type="caution">
    <text evidence="8">The sequence shown here is derived from an EMBL/GenBank/DDBJ whole genome shotgun (WGS) entry which is preliminary data.</text>
</comment>
<evidence type="ECO:0000256" key="5">
    <source>
        <dbReference type="ARBA" id="ARBA00022989"/>
    </source>
</evidence>
<evidence type="ECO:0000256" key="7">
    <source>
        <dbReference type="SAM" id="Phobius"/>
    </source>
</evidence>
<feature type="transmembrane region" description="Helical" evidence="7">
    <location>
        <begin position="70"/>
        <end position="89"/>
    </location>
</feature>
<feature type="transmembrane region" description="Helical" evidence="7">
    <location>
        <begin position="221"/>
        <end position="237"/>
    </location>
</feature>
<dbReference type="GO" id="GO:0005886">
    <property type="term" value="C:plasma membrane"/>
    <property type="evidence" value="ECO:0007669"/>
    <property type="project" value="UniProtKB-SubCell"/>
</dbReference>
<evidence type="ECO:0000313" key="8">
    <source>
        <dbReference type="EMBL" id="MDT2810136.1"/>
    </source>
</evidence>
<keyword evidence="6 7" id="KW-0472">Membrane</keyword>
<dbReference type="RefSeq" id="WP_010754457.1">
    <property type="nucleotide sequence ID" value="NZ_CABJBY010000001.1"/>
</dbReference>
<feature type="transmembrane region" description="Helical" evidence="7">
    <location>
        <begin position="122"/>
        <end position="141"/>
    </location>
</feature>
<feature type="transmembrane region" description="Helical" evidence="7">
    <location>
        <begin position="153"/>
        <end position="174"/>
    </location>
</feature>
<dbReference type="InterPro" id="IPR018383">
    <property type="entry name" value="UPF0324_pro"/>
</dbReference>
<proteinExistence type="inferred from homology"/>
<sequence>MFAIFRKRSFWIAFASTLVCSLLGKYLSGFPGLNLIGALVIALLIGMLCQISQPLIYSSTEGIGFISNKFLRFGIILLGFRLNLVTLAHSGIKTILLAFVAVSFTIAVVYFFCRLLKVDKELSFLASFGCAICGAAAVMGISPQVKADKDNSVLAVAVVCIMGTVFTLVEVALLKVLPFDSVQFGIMNGASLHEIAHAVAAGEAGGAVALDNAIIMKLSRVLLLAPAALIVGAIYQKRHQKTTDEKQKLPIPWFMLGFLLTSAFGSFGPLSQGVIDQLVALAYIFLGMAMAALGMSVNFKVIIARGRNVFIASFLGSVCLLLLAATSAYLFF</sequence>
<feature type="transmembrane region" description="Helical" evidence="7">
    <location>
        <begin position="280"/>
        <end position="297"/>
    </location>
</feature>
<dbReference type="EMBL" id="JARQBJ010000003">
    <property type="protein sequence ID" value="MDT2810136.1"/>
    <property type="molecule type" value="Genomic_DNA"/>
</dbReference>
<keyword evidence="3" id="KW-1003">Cell membrane</keyword>
<dbReference type="Proteomes" id="UP001256711">
    <property type="component" value="Unassembled WGS sequence"/>
</dbReference>
<name>A0AAW8TXG9_9ENTE</name>
<keyword evidence="5 7" id="KW-1133">Transmembrane helix</keyword>
<reference evidence="8" key="1">
    <citation type="submission" date="2023-03" db="EMBL/GenBank/DDBJ databases">
        <authorList>
            <person name="Shen W."/>
            <person name="Cai J."/>
        </authorList>
    </citation>
    <scope>NUCLEOTIDE SEQUENCE</scope>
    <source>
        <strain evidence="8">B226-2</strain>
    </source>
</reference>
<dbReference type="GeneID" id="78364946"/>
<evidence type="ECO:0000256" key="2">
    <source>
        <dbReference type="ARBA" id="ARBA00007977"/>
    </source>
</evidence>
<evidence type="ECO:0000256" key="6">
    <source>
        <dbReference type="ARBA" id="ARBA00023136"/>
    </source>
</evidence>
<feature type="transmembrane region" description="Helical" evidence="7">
    <location>
        <begin position="309"/>
        <end position="331"/>
    </location>
</feature>
<accession>A0AAW8TXG9</accession>
<feature type="transmembrane region" description="Helical" evidence="7">
    <location>
        <begin position="249"/>
        <end position="268"/>
    </location>
</feature>
<feature type="transmembrane region" description="Helical" evidence="7">
    <location>
        <begin position="95"/>
        <end position="113"/>
    </location>
</feature>
<organism evidence="8 9">
    <name type="scientific">Enterococcus asini</name>
    <dbReference type="NCBI Taxonomy" id="57732"/>
    <lineage>
        <taxon>Bacteria</taxon>
        <taxon>Bacillati</taxon>
        <taxon>Bacillota</taxon>
        <taxon>Bacilli</taxon>
        <taxon>Lactobacillales</taxon>
        <taxon>Enterococcaceae</taxon>
        <taxon>Enterococcus</taxon>
    </lineage>
</organism>
<keyword evidence="4 7" id="KW-0812">Transmembrane</keyword>
<evidence type="ECO:0000256" key="1">
    <source>
        <dbReference type="ARBA" id="ARBA00004651"/>
    </source>
</evidence>
<evidence type="ECO:0000256" key="3">
    <source>
        <dbReference type="ARBA" id="ARBA00022475"/>
    </source>
</evidence>
<feature type="transmembrane region" description="Helical" evidence="7">
    <location>
        <begin position="34"/>
        <end position="58"/>
    </location>
</feature>
<dbReference type="PANTHER" id="PTHR30106:SF2">
    <property type="entry name" value="UPF0324 INNER MEMBRANE PROTEIN YEIH"/>
    <property type="match status" value="1"/>
</dbReference>